<proteinExistence type="predicted"/>
<evidence type="ECO:0000313" key="1">
    <source>
        <dbReference type="EMBL" id="MBX24161.1"/>
    </source>
</evidence>
<reference evidence="1" key="1">
    <citation type="submission" date="2018-02" db="EMBL/GenBank/DDBJ databases">
        <title>Rhizophora mucronata_Transcriptome.</title>
        <authorList>
            <person name="Meera S.P."/>
            <person name="Sreeshan A."/>
            <person name="Augustine A."/>
        </authorList>
    </citation>
    <scope>NUCLEOTIDE SEQUENCE</scope>
    <source>
        <tissue evidence="1">Leaf</tissue>
    </source>
</reference>
<protein>
    <submittedName>
        <fullName evidence="1">Uncharacterized protein LOC106769790</fullName>
    </submittedName>
</protein>
<dbReference type="EMBL" id="GGEC01043673">
    <property type="protein sequence ID" value="MBX24157.1"/>
    <property type="molecule type" value="Transcribed_RNA"/>
</dbReference>
<accession>A0A2P2M1T4</accession>
<organism evidence="1">
    <name type="scientific">Rhizophora mucronata</name>
    <name type="common">Asiatic mangrove</name>
    <dbReference type="NCBI Taxonomy" id="61149"/>
    <lineage>
        <taxon>Eukaryota</taxon>
        <taxon>Viridiplantae</taxon>
        <taxon>Streptophyta</taxon>
        <taxon>Embryophyta</taxon>
        <taxon>Tracheophyta</taxon>
        <taxon>Spermatophyta</taxon>
        <taxon>Magnoliopsida</taxon>
        <taxon>eudicotyledons</taxon>
        <taxon>Gunneridae</taxon>
        <taxon>Pentapetalae</taxon>
        <taxon>rosids</taxon>
        <taxon>fabids</taxon>
        <taxon>Malpighiales</taxon>
        <taxon>Rhizophoraceae</taxon>
        <taxon>Rhizophora</taxon>
    </lineage>
</organism>
<dbReference type="AlphaFoldDB" id="A0A2P2M1T4"/>
<dbReference type="EMBL" id="GGEC01043677">
    <property type="protein sequence ID" value="MBX24161.1"/>
    <property type="molecule type" value="Transcribed_RNA"/>
</dbReference>
<name>A0A2P2M1T4_RHIMU</name>
<sequence length="46" mass="5016">MALTFLILGSANGGGPKGLSYRDDGLEYKQAKLPWRNPVTLRLLLA</sequence>